<proteinExistence type="inferred from homology"/>
<dbReference type="PRINTS" id="PR00786">
    <property type="entry name" value="NEPRILYSIN"/>
</dbReference>
<dbReference type="EMBL" id="CP003156">
    <property type="protein sequence ID" value="AEV33695.1"/>
    <property type="molecule type" value="Genomic_DNA"/>
</dbReference>
<dbReference type="OrthoDB" id="9775677at2"/>
<feature type="domain" description="Peptidase M13 N-terminal" evidence="9">
    <location>
        <begin position="43"/>
        <end position="420"/>
    </location>
</feature>
<dbReference type="InterPro" id="IPR008753">
    <property type="entry name" value="Peptidase_M13_N"/>
</dbReference>
<evidence type="ECO:0000259" key="9">
    <source>
        <dbReference type="Pfam" id="PF05649"/>
    </source>
</evidence>
<dbReference type="AlphaFoldDB" id="G8QZP2"/>
<dbReference type="KEGG" id="oho:Oweho_2732"/>
<dbReference type="Pfam" id="PF01431">
    <property type="entry name" value="Peptidase_M13"/>
    <property type="match status" value="1"/>
</dbReference>
<dbReference type="GO" id="GO:0005886">
    <property type="term" value="C:plasma membrane"/>
    <property type="evidence" value="ECO:0007669"/>
    <property type="project" value="TreeGrafter"/>
</dbReference>
<evidence type="ECO:0000313" key="11">
    <source>
        <dbReference type="Proteomes" id="UP000005631"/>
    </source>
</evidence>
<dbReference type="GO" id="GO:0004222">
    <property type="term" value="F:metalloendopeptidase activity"/>
    <property type="evidence" value="ECO:0007669"/>
    <property type="project" value="InterPro"/>
</dbReference>
<dbReference type="eggNOG" id="COG3590">
    <property type="taxonomic scope" value="Bacteria"/>
</dbReference>
<evidence type="ECO:0000256" key="6">
    <source>
        <dbReference type="ARBA" id="ARBA00022833"/>
    </source>
</evidence>
<evidence type="ECO:0000313" key="10">
    <source>
        <dbReference type="EMBL" id="AEV33695.1"/>
    </source>
</evidence>
<dbReference type="Pfam" id="PF05649">
    <property type="entry name" value="Peptidase_M13_N"/>
    <property type="match status" value="1"/>
</dbReference>
<dbReference type="SUPFAM" id="SSF55486">
    <property type="entry name" value="Metalloproteases ('zincins'), catalytic domain"/>
    <property type="match status" value="1"/>
</dbReference>
<evidence type="ECO:0000256" key="2">
    <source>
        <dbReference type="ARBA" id="ARBA00007357"/>
    </source>
</evidence>
<keyword evidence="7" id="KW-0482">Metalloprotease</keyword>
<evidence type="ECO:0000259" key="8">
    <source>
        <dbReference type="Pfam" id="PF01431"/>
    </source>
</evidence>
<dbReference type="InterPro" id="IPR024079">
    <property type="entry name" value="MetalloPept_cat_dom_sf"/>
</dbReference>
<keyword evidence="3" id="KW-0645">Protease</keyword>
<dbReference type="CDD" id="cd08662">
    <property type="entry name" value="M13"/>
    <property type="match status" value="1"/>
</dbReference>
<keyword evidence="4" id="KW-0479">Metal-binding</keyword>
<gene>
    <name evidence="10" type="ordered locus">Oweho_2732</name>
</gene>
<evidence type="ECO:0000256" key="7">
    <source>
        <dbReference type="ARBA" id="ARBA00023049"/>
    </source>
</evidence>
<dbReference type="RefSeq" id="WP_014203044.1">
    <property type="nucleotide sequence ID" value="NC_016599.1"/>
</dbReference>
<dbReference type="GO" id="GO:0046872">
    <property type="term" value="F:metal ion binding"/>
    <property type="evidence" value="ECO:0007669"/>
    <property type="project" value="UniProtKB-KW"/>
</dbReference>
<dbReference type="PATRIC" id="fig|926562.3.peg.2750"/>
<dbReference type="PROSITE" id="PS51885">
    <property type="entry name" value="NEPRILYSIN"/>
    <property type="match status" value="1"/>
</dbReference>
<comment type="cofactor">
    <cofactor evidence="1">
        <name>Zn(2+)</name>
        <dbReference type="ChEBI" id="CHEBI:29105"/>
    </cofactor>
</comment>
<evidence type="ECO:0000256" key="1">
    <source>
        <dbReference type="ARBA" id="ARBA00001947"/>
    </source>
</evidence>
<keyword evidence="6" id="KW-0862">Zinc</keyword>
<keyword evidence="11" id="KW-1185">Reference proteome</keyword>
<dbReference type="InterPro" id="IPR042089">
    <property type="entry name" value="Peptidase_M13_dom_2"/>
</dbReference>
<dbReference type="InterPro" id="IPR000718">
    <property type="entry name" value="Peptidase_M13"/>
</dbReference>
<dbReference type="PROSITE" id="PS51257">
    <property type="entry name" value="PROKAR_LIPOPROTEIN"/>
    <property type="match status" value="1"/>
</dbReference>
<dbReference type="HOGENOM" id="CLU_006187_7_2_10"/>
<evidence type="ECO:0000256" key="5">
    <source>
        <dbReference type="ARBA" id="ARBA00022801"/>
    </source>
</evidence>
<evidence type="ECO:0000256" key="4">
    <source>
        <dbReference type="ARBA" id="ARBA00022723"/>
    </source>
</evidence>
<dbReference type="GO" id="GO:0016485">
    <property type="term" value="P:protein processing"/>
    <property type="evidence" value="ECO:0007669"/>
    <property type="project" value="TreeGrafter"/>
</dbReference>
<protein>
    <submittedName>
        <fullName evidence="10">Putative metalloendopeptidase</fullName>
    </submittedName>
</protein>
<name>G8QZP2_OWEHD</name>
<dbReference type="Gene3D" id="3.40.390.10">
    <property type="entry name" value="Collagenase (Catalytic Domain)"/>
    <property type="match status" value="1"/>
</dbReference>
<dbReference type="STRING" id="926562.Oweho_2732"/>
<dbReference type="Proteomes" id="UP000005631">
    <property type="component" value="Chromosome"/>
</dbReference>
<sequence>MNKRVLVAAMSVVVVACQQPEVVEETPKKLGFNLADLDTTVDPCDDFYQYVAGGWMKNNPIPGTESRWGNFNILVEENNAKVRGLLDSVSAAGDLKKGEYDQLVGDFYTSAMDSAAVEAKGIEPLRPFFNLIDGFNTNEDYYLSMADLKLRGIRGPWSSGVTVDDKNSSAYIFQVSQSGLGLPDRDYYLKEDSASQFIQQEYRKHIAEMLALSGVQNSEEKAAKVYDLEKAIAQIQMSRVDRRVPENVYNKMSREQIVALAPALKLDAYFNGLNVKFDSAIVAQPDYMKAIGGVLNNTSIETIKAYAKWHLVHGASEFLPHAFVQSDFNFYNKTLSGSKEMKPRWRRSLNTINSGLGEQLGHLFVDRYFPESSKAALEKMVEDLRSAYRVRIEGLEWMSDSTKEKALTKLEAFNYKIGYPNKWKDYGDLDITADNLFQNGVNLSAYGIKENLEKLGKPVDKDEWFMPAHIVNAYYSPSYNEIVFPAGILQPPFFDPNGDDAINYGAIGGVIGHEFTHGFDDRGRKYNAFGNLANWWNKLDMQRFEKRTDRMVSQYGEYQPLKEVFVNGRLTLGENIADLGGLTLAYYAYKMSHVDGKDEPAPIDGYTWQQRIFMGWGQVWSSNQTDEYLGNQVVTDPHSPAAYRVNGPMSNMPEFKAAWGCEDGDAMVRPDSVKVTIW</sequence>
<dbReference type="PANTHER" id="PTHR11733:SF167">
    <property type="entry name" value="FI17812P1-RELATED"/>
    <property type="match status" value="1"/>
</dbReference>
<keyword evidence="5" id="KW-0378">Hydrolase</keyword>
<comment type="similarity">
    <text evidence="2">Belongs to the peptidase M13 family.</text>
</comment>
<organism evidence="10 11">
    <name type="scientific">Owenweeksia hongkongensis (strain DSM 17368 / CIP 108786 / JCM 12287 / NRRL B-23963 / UST20020801)</name>
    <dbReference type="NCBI Taxonomy" id="926562"/>
    <lineage>
        <taxon>Bacteria</taxon>
        <taxon>Pseudomonadati</taxon>
        <taxon>Bacteroidota</taxon>
        <taxon>Flavobacteriia</taxon>
        <taxon>Flavobacteriales</taxon>
        <taxon>Owenweeksiaceae</taxon>
        <taxon>Owenweeksia</taxon>
    </lineage>
</organism>
<dbReference type="InterPro" id="IPR018497">
    <property type="entry name" value="Peptidase_M13_C"/>
</dbReference>
<dbReference type="Gene3D" id="1.10.1380.10">
    <property type="entry name" value="Neutral endopeptidase , domain2"/>
    <property type="match status" value="1"/>
</dbReference>
<feature type="domain" description="Peptidase M13 C-terminal" evidence="8">
    <location>
        <begin position="472"/>
        <end position="670"/>
    </location>
</feature>
<reference evidence="10 11" key="1">
    <citation type="journal article" date="2012" name="Stand. Genomic Sci.">
        <title>Genome sequence of the orange-pigmented seawater bacterium Owenweeksia hongkongensis type strain (UST20020801(T)).</title>
        <authorList>
            <person name="Riedel T."/>
            <person name="Held B."/>
            <person name="Nolan M."/>
            <person name="Lucas S."/>
            <person name="Lapidus A."/>
            <person name="Tice H."/>
            <person name="Del Rio T.G."/>
            <person name="Cheng J.F."/>
            <person name="Han C."/>
            <person name="Tapia R."/>
            <person name="Goodwin L.A."/>
            <person name="Pitluck S."/>
            <person name="Liolios K."/>
            <person name="Mavromatis K."/>
            <person name="Pagani I."/>
            <person name="Ivanova N."/>
            <person name="Mikhailova N."/>
            <person name="Pati A."/>
            <person name="Chen A."/>
            <person name="Palaniappan K."/>
            <person name="Rohde M."/>
            <person name="Tindall B.J."/>
            <person name="Detter J.C."/>
            <person name="Goker M."/>
            <person name="Woyke T."/>
            <person name="Bristow J."/>
            <person name="Eisen J.A."/>
            <person name="Markowitz V."/>
            <person name="Hugenholtz P."/>
            <person name="Klenk H.P."/>
            <person name="Kyrpides N.C."/>
        </authorList>
    </citation>
    <scope>NUCLEOTIDE SEQUENCE</scope>
    <source>
        <strain evidence="11">DSM 17368 / JCM 12287 / NRRL B-23963</strain>
    </source>
</reference>
<evidence type="ECO:0000256" key="3">
    <source>
        <dbReference type="ARBA" id="ARBA00022670"/>
    </source>
</evidence>
<dbReference type="PANTHER" id="PTHR11733">
    <property type="entry name" value="ZINC METALLOPROTEASE FAMILY M13 NEPRILYSIN-RELATED"/>
    <property type="match status" value="1"/>
</dbReference>
<accession>G8QZP2</accession>